<reference evidence="2" key="1">
    <citation type="submission" date="2023-07" db="EMBL/GenBank/DDBJ databases">
        <title>A chromosome-level genome assembly of Lolium multiflorum.</title>
        <authorList>
            <person name="Chen Y."/>
            <person name="Copetti D."/>
            <person name="Kolliker R."/>
            <person name="Studer B."/>
        </authorList>
    </citation>
    <scope>NUCLEOTIDE SEQUENCE</scope>
    <source>
        <strain evidence="2">02402/16</strain>
        <tissue evidence="2">Leaf</tissue>
    </source>
</reference>
<evidence type="ECO:0000313" key="3">
    <source>
        <dbReference type="Proteomes" id="UP001231189"/>
    </source>
</evidence>
<dbReference type="AlphaFoldDB" id="A0AAD8VEB1"/>
<sequence>MEMEEDGEDIRGGDDFLSDDNDFEEDEFTEEEDYEFLEAAEDGIIPIDVDEDDEEPARACGPKTQKAMNAGQNDDLGLTKLKFSKYHVPPGLIKKMQDEFRELKQGRMSVVEYRDKFPHPVK</sequence>
<dbReference type="Proteomes" id="UP001231189">
    <property type="component" value="Unassembled WGS sequence"/>
</dbReference>
<feature type="region of interest" description="Disordered" evidence="1">
    <location>
        <begin position="1"/>
        <end position="30"/>
    </location>
</feature>
<evidence type="ECO:0000313" key="2">
    <source>
        <dbReference type="EMBL" id="KAK1601535.1"/>
    </source>
</evidence>
<comment type="caution">
    <text evidence="2">The sequence shown here is derived from an EMBL/GenBank/DDBJ whole genome shotgun (WGS) entry which is preliminary data.</text>
</comment>
<keyword evidence="3" id="KW-1185">Reference proteome</keyword>
<feature type="region of interest" description="Disordered" evidence="1">
    <location>
        <begin position="52"/>
        <end position="73"/>
    </location>
</feature>
<organism evidence="2 3">
    <name type="scientific">Lolium multiflorum</name>
    <name type="common">Italian ryegrass</name>
    <name type="synonym">Lolium perenne subsp. multiflorum</name>
    <dbReference type="NCBI Taxonomy" id="4521"/>
    <lineage>
        <taxon>Eukaryota</taxon>
        <taxon>Viridiplantae</taxon>
        <taxon>Streptophyta</taxon>
        <taxon>Embryophyta</taxon>
        <taxon>Tracheophyta</taxon>
        <taxon>Spermatophyta</taxon>
        <taxon>Magnoliopsida</taxon>
        <taxon>Liliopsida</taxon>
        <taxon>Poales</taxon>
        <taxon>Poaceae</taxon>
        <taxon>BOP clade</taxon>
        <taxon>Pooideae</taxon>
        <taxon>Poodae</taxon>
        <taxon>Poeae</taxon>
        <taxon>Poeae Chloroplast Group 2 (Poeae type)</taxon>
        <taxon>Loliodinae</taxon>
        <taxon>Loliinae</taxon>
        <taxon>Lolium</taxon>
    </lineage>
</organism>
<feature type="compositionally biased region" description="Acidic residues" evidence="1">
    <location>
        <begin position="16"/>
        <end position="30"/>
    </location>
</feature>
<proteinExistence type="predicted"/>
<accession>A0AAD8VEB1</accession>
<protein>
    <submittedName>
        <fullName evidence="2">Uncharacterized protein</fullName>
    </submittedName>
</protein>
<feature type="non-terminal residue" evidence="2">
    <location>
        <position position="1"/>
    </location>
</feature>
<gene>
    <name evidence="2" type="ORF">QYE76_007917</name>
</gene>
<dbReference type="EMBL" id="JAUUTY010000401">
    <property type="protein sequence ID" value="KAK1601535.1"/>
    <property type="molecule type" value="Genomic_DNA"/>
</dbReference>
<evidence type="ECO:0000256" key="1">
    <source>
        <dbReference type="SAM" id="MobiDB-lite"/>
    </source>
</evidence>
<name>A0AAD8VEB1_LOLMU</name>